<dbReference type="Pfam" id="PF06985">
    <property type="entry name" value="HET"/>
    <property type="match status" value="1"/>
</dbReference>
<reference evidence="2 3" key="1">
    <citation type="submission" date="2018-07" db="EMBL/GenBank/DDBJ databases">
        <title>Section-level genome sequencing of Aspergillus section Nigri to investigate inter- and intra-species variation.</title>
        <authorList>
            <consortium name="DOE Joint Genome Institute"/>
            <person name="Vesth T.C."/>
            <person name="Nybo J.L."/>
            <person name="Theobald S."/>
            <person name="Frisvad J.C."/>
            <person name="Larsen T.O."/>
            <person name="Nielsen K.F."/>
            <person name="Hoof J.B."/>
            <person name="Brandl J."/>
            <person name="Salamov A."/>
            <person name="Riley R."/>
            <person name="Gladden J.M."/>
            <person name="Phatale P."/>
            <person name="Nielsen M.T."/>
            <person name="Lyhne E.K."/>
            <person name="Kogle M.E."/>
            <person name="Strasser K."/>
            <person name="McDonnell E."/>
            <person name="Barry K."/>
            <person name="Clum A."/>
            <person name="Chen C."/>
            <person name="Nolan M."/>
            <person name="Sandor L."/>
            <person name="Kuo A."/>
            <person name="Lipzen A."/>
            <person name="Hainaut M."/>
            <person name="Drula E."/>
            <person name="Tsang A."/>
            <person name="Magnuson J.K."/>
            <person name="Henrissat B."/>
            <person name="Wiebenga A."/>
            <person name="Simmons B.A."/>
            <person name="Makela M.R."/>
            <person name="De vries R.P."/>
            <person name="Grigoriev I.V."/>
            <person name="Mortensen U.H."/>
            <person name="Baker S.E."/>
            <person name="Andersen M.R."/>
        </authorList>
    </citation>
    <scope>NUCLEOTIDE SEQUENCE [LARGE SCALE GENOMIC DNA]</scope>
    <source>
        <strain evidence="2 3">ATCC 13157</strain>
    </source>
</reference>
<proteinExistence type="predicted"/>
<gene>
    <name evidence="2" type="ORF">M752DRAFT_304295</name>
</gene>
<dbReference type="SUPFAM" id="SSF56317">
    <property type="entry name" value="Carbon-nitrogen hydrolase"/>
    <property type="match status" value="1"/>
</dbReference>
<evidence type="ECO:0000313" key="2">
    <source>
        <dbReference type="EMBL" id="RDK39891.1"/>
    </source>
</evidence>
<keyword evidence="3" id="KW-1185">Reference proteome</keyword>
<dbReference type="PANTHER" id="PTHR33112:SF16">
    <property type="entry name" value="HETEROKARYON INCOMPATIBILITY DOMAIN-CONTAINING PROTEIN"/>
    <property type="match status" value="1"/>
</dbReference>
<organism evidence="2 3">
    <name type="scientific">Aspergillus phoenicis ATCC 13157</name>
    <dbReference type="NCBI Taxonomy" id="1353007"/>
    <lineage>
        <taxon>Eukaryota</taxon>
        <taxon>Fungi</taxon>
        <taxon>Dikarya</taxon>
        <taxon>Ascomycota</taxon>
        <taxon>Pezizomycotina</taxon>
        <taxon>Eurotiomycetes</taxon>
        <taxon>Eurotiomycetidae</taxon>
        <taxon>Eurotiales</taxon>
        <taxon>Aspergillaceae</taxon>
        <taxon>Aspergillus</taxon>
    </lineage>
</organism>
<dbReference type="PANTHER" id="PTHR33112">
    <property type="entry name" value="DOMAIN PROTEIN, PUTATIVE-RELATED"/>
    <property type="match status" value="1"/>
</dbReference>
<sequence length="745" mass="82755">MTTTSRLDSYLAGIDTTEISETILDAIRVCLAMGYQYLWVDALCIVQDCEPDKIVELGKMASIYSGAILTICVMSAKSATEGFLRQAYPNCSDHQSIRTWHADIRDELSQFVTGFLEIRSDFSDDDIFDSPILKRGWTFQEALLSPRLVMFSAHGQRPALRCSTHTVQSDGGRITAHPKTLVNLGEVEQVVERARSEDKYWREYSIQSAKAEEWVKVVQQYSRRSLTFSEDKMPALMGIVSEWESLFMPAYESYVAPSWSWASRAHPVYYQSLEEINTFEGEHSFEVVSCEVIPVHKDLPNGAIKSAQLTVKCIAELVDIEGIDSENVFCRASSGEVDLAIDDSPRPQHLTKAWLLYINDAEPYNNSHGIGIAVVEADITDADGTKLYKRTHRISDLSIGIISLFSGAANSLAPRWPSPDYNNLTVALVRAPPVNWPLPLMNKDWTDVEFDLDGSVEKGVGLIKQAADNGANLIVFPELWFPGYPKGIADNVSIANHLKNYYDNSLVEGSSQWNKLLSAAKENHIYVVPAFSHRQGDYIYMAQALISPAGETILLRHKLRPSGGEREIWSDGTIEELKVVATPYGRWGLLECWEHFHPAMTYNVQSQVENLHIASFPYMPDSGNSEAAYWESLDVNVAATRTYAVNSQAPVAMAAVGNVRFIDGFGIDLEVIEASASFDKVPLAYTSFNTTGLGSTVPYDTDGEQSWGILQQINAGFPSYIPKVIGSYVQHHIVSISALLASSKH</sequence>
<evidence type="ECO:0000259" key="1">
    <source>
        <dbReference type="PROSITE" id="PS50263"/>
    </source>
</evidence>
<dbReference type="Pfam" id="PF00795">
    <property type="entry name" value="CN_hydrolase"/>
    <property type="match status" value="1"/>
</dbReference>
<dbReference type="GO" id="GO:0016787">
    <property type="term" value="F:hydrolase activity"/>
    <property type="evidence" value="ECO:0007669"/>
    <property type="project" value="UniProtKB-KW"/>
</dbReference>
<dbReference type="AlphaFoldDB" id="A0A370PCI4"/>
<dbReference type="InterPro" id="IPR010730">
    <property type="entry name" value="HET"/>
</dbReference>
<dbReference type="EMBL" id="KZ851859">
    <property type="protein sequence ID" value="RDK39891.1"/>
    <property type="molecule type" value="Genomic_DNA"/>
</dbReference>
<dbReference type="InterPro" id="IPR003010">
    <property type="entry name" value="C-N_Hydrolase"/>
</dbReference>
<dbReference type="Proteomes" id="UP000254937">
    <property type="component" value="Unassembled WGS sequence"/>
</dbReference>
<accession>A0A370PCI4</accession>
<protein>
    <submittedName>
        <fullName evidence="2">Carbon-nitrogen hydrolase</fullName>
    </submittedName>
</protein>
<evidence type="ECO:0000313" key="3">
    <source>
        <dbReference type="Proteomes" id="UP000254937"/>
    </source>
</evidence>
<dbReference type="PROSITE" id="PS50263">
    <property type="entry name" value="CN_HYDROLASE"/>
    <property type="match status" value="1"/>
</dbReference>
<dbReference type="InterPro" id="IPR036526">
    <property type="entry name" value="C-N_Hydrolase_sf"/>
</dbReference>
<name>A0A370PCI4_ASPPH</name>
<dbReference type="Gene3D" id="3.60.110.10">
    <property type="entry name" value="Carbon-nitrogen hydrolase"/>
    <property type="match status" value="1"/>
</dbReference>
<keyword evidence="2" id="KW-0378">Hydrolase</keyword>
<feature type="domain" description="CN hydrolase" evidence="1">
    <location>
        <begin position="424"/>
        <end position="731"/>
    </location>
</feature>